<proteinExistence type="predicted"/>
<dbReference type="EMBL" id="CAJOBD010001658">
    <property type="protein sequence ID" value="CAF3821087.1"/>
    <property type="molecule type" value="Genomic_DNA"/>
</dbReference>
<feature type="region of interest" description="Disordered" evidence="1">
    <location>
        <begin position="1"/>
        <end position="80"/>
    </location>
</feature>
<accession>A0A819CNW6</accession>
<evidence type="ECO:0000313" key="3">
    <source>
        <dbReference type="EMBL" id="CAF3821087.1"/>
    </source>
</evidence>
<feature type="compositionally biased region" description="Polar residues" evidence="1">
    <location>
        <begin position="47"/>
        <end position="57"/>
    </location>
</feature>
<protein>
    <submittedName>
        <fullName evidence="3">Uncharacterized protein</fullName>
    </submittedName>
</protein>
<evidence type="ECO:0000256" key="1">
    <source>
        <dbReference type="SAM" id="MobiDB-lite"/>
    </source>
</evidence>
<evidence type="ECO:0000313" key="2">
    <source>
        <dbReference type="EMBL" id="CAF1295193.1"/>
    </source>
</evidence>
<gene>
    <name evidence="3" type="ORF">JBS370_LOCUS16466</name>
    <name evidence="2" type="ORF">ZHD862_LOCUS27664</name>
</gene>
<sequence>MSTQQHNADSSLNNLPERNASKLTSSGASFGSTDVTSSGPDKGGSIPTYTNETSTQEKAPIDKHGDTWGGGIPGHNQEFK</sequence>
<evidence type="ECO:0000313" key="4">
    <source>
        <dbReference type="Proteomes" id="UP000663836"/>
    </source>
</evidence>
<dbReference type="Proteomes" id="UP000663836">
    <property type="component" value="Unassembled WGS sequence"/>
</dbReference>
<organism evidence="3 4">
    <name type="scientific">Rotaria sordida</name>
    <dbReference type="NCBI Taxonomy" id="392033"/>
    <lineage>
        <taxon>Eukaryota</taxon>
        <taxon>Metazoa</taxon>
        <taxon>Spiralia</taxon>
        <taxon>Gnathifera</taxon>
        <taxon>Rotifera</taxon>
        <taxon>Eurotatoria</taxon>
        <taxon>Bdelloidea</taxon>
        <taxon>Philodinida</taxon>
        <taxon>Philodinidae</taxon>
        <taxon>Rotaria</taxon>
    </lineage>
</organism>
<comment type="caution">
    <text evidence="3">The sequence shown here is derived from an EMBL/GenBank/DDBJ whole genome shotgun (WGS) entry which is preliminary data.</text>
</comment>
<dbReference type="AlphaFoldDB" id="A0A819CNW6"/>
<name>A0A819CNW6_9BILA</name>
<dbReference type="Proteomes" id="UP000663864">
    <property type="component" value="Unassembled WGS sequence"/>
</dbReference>
<reference evidence="3" key="1">
    <citation type="submission" date="2021-02" db="EMBL/GenBank/DDBJ databases">
        <authorList>
            <person name="Nowell W R."/>
        </authorList>
    </citation>
    <scope>NUCLEOTIDE SEQUENCE</scope>
</reference>
<dbReference type="EMBL" id="CAJNOT010002213">
    <property type="protein sequence ID" value="CAF1295193.1"/>
    <property type="molecule type" value="Genomic_DNA"/>
</dbReference>
<feature type="compositionally biased region" description="Polar residues" evidence="1">
    <location>
        <begin position="1"/>
        <end position="39"/>
    </location>
</feature>